<keyword evidence="2" id="KW-1185">Reference proteome</keyword>
<evidence type="ECO:0000313" key="1">
    <source>
        <dbReference type="EMBL" id="PVX74644.1"/>
    </source>
</evidence>
<evidence type="ECO:0000313" key="2">
    <source>
        <dbReference type="Proteomes" id="UP000245712"/>
    </source>
</evidence>
<dbReference type="Proteomes" id="UP000245712">
    <property type="component" value="Unassembled WGS sequence"/>
</dbReference>
<dbReference type="InterPro" id="IPR025459">
    <property type="entry name" value="DUF4279"/>
</dbReference>
<sequence length="139" mass="15555">MANGHQLAYVSFLVSGDSVDPAFWSEYFGILPDTSVVKDQHFKTPSGRVSSVPGRTGVWGVRSKTAISSDSLEPHLRYLIKYLNLPRTDLRQVLTDKGASMRFFCYWDNESGDRVPDVPDDISAMMEAMGGTVEIDEYR</sequence>
<dbReference type="Pfam" id="PF14106">
    <property type="entry name" value="DUF4279"/>
    <property type="match status" value="1"/>
</dbReference>
<comment type="caution">
    <text evidence="1">The sequence shown here is derived from an EMBL/GenBank/DDBJ whole genome shotgun (WGS) entry which is preliminary data.</text>
</comment>
<accession>A0ABX5KIH0</accession>
<dbReference type="EMBL" id="QEOB01000019">
    <property type="protein sequence ID" value="PVX74644.1"/>
    <property type="molecule type" value="Genomic_DNA"/>
</dbReference>
<reference evidence="1 2" key="1">
    <citation type="submission" date="2018-05" db="EMBL/GenBank/DDBJ databases">
        <title>Genomic Encyclopedia of Type Strains, Phase IV (KMG-V): Genome sequencing to study the core and pangenomes of soil and plant-associated prokaryotes.</title>
        <authorList>
            <person name="Whitman W."/>
        </authorList>
    </citation>
    <scope>NUCLEOTIDE SEQUENCE [LARGE SCALE GENOMIC DNA]</scope>
    <source>
        <strain evidence="1 2">SCZa-39</strain>
    </source>
</reference>
<name>A0ABX5KIH0_9BURK</name>
<proteinExistence type="predicted"/>
<protein>
    <submittedName>
        <fullName evidence="1">Uncharacterized protein DUF4279</fullName>
    </submittedName>
</protein>
<gene>
    <name evidence="1" type="ORF">C7402_11975</name>
</gene>
<dbReference type="RefSeq" id="WP_116613647.1">
    <property type="nucleotide sequence ID" value="NZ_QEOB01000019.1"/>
</dbReference>
<organism evidence="1 2">
    <name type="scientific">Paraburkholderia unamae</name>
    <dbReference type="NCBI Taxonomy" id="219649"/>
    <lineage>
        <taxon>Bacteria</taxon>
        <taxon>Pseudomonadati</taxon>
        <taxon>Pseudomonadota</taxon>
        <taxon>Betaproteobacteria</taxon>
        <taxon>Burkholderiales</taxon>
        <taxon>Burkholderiaceae</taxon>
        <taxon>Paraburkholderia</taxon>
    </lineage>
</organism>